<evidence type="ECO:0000313" key="2">
    <source>
        <dbReference type="EMBL" id="WMV76259.1"/>
    </source>
</evidence>
<proteinExistence type="predicted"/>
<name>A0ABY9QFP9_GEOTD</name>
<dbReference type="RefSeq" id="WP_081157658.1">
    <property type="nucleotide sequence ID" value="NZ_CP020030.1"/>
</dbReference>
<dbReference type="InterPro" id="IPR025032">
    <property type="entry name" value="DUF3949"/>
</dbReference>
<dbReference type="EMBL" id="CP133461">
    <property type="protein sequence ID" value="WMV76259.1"/>
    <property type="molecule type" value="Genomic_DNA"/>
</dbReference>
<evidence type="ECO:0000256" key="1">
    <source>
        <dbReference type="SAM" id="Phobius"/>
    </source>
</evidence>
<keyword evidence="3" id="KW-1185">Reference proteome</keyword>
<feature type="transmembrane region" description="Helical" evidence="1">
    <location>
        <begin position="6"/>
        <end position="27"/>
    </location>
</feature>
<keyword evidence="1" id="KW-1133">Transmembrane helix</keyword>
<reference evidence="2 3" key="1">
    <citation type="submission" date="2023-08" db="EMBL/GenBank/DDBJ databases">
        <title>Complete genome sequence of Geobacillus thermodenitrificans K1041, a genetically tractable strain representative of the genus Geobacillus.</title>
        <authorList>
            <person name="Kani S."/>
            <person name="Suzuki H."/>
        </authorList>
    </citation>
    <scope>NUCLEOTIDE SEQUENCE [LARGE SCALE GENOMIC DNA]</scope>
    <source>
        <strain evidence="2 3">K1041</strain>
    </source>
</reference>
<protein>
    <submittedName>
        <fullName evidence="2">DUF3949 domain-containing protein</fullName>
    </submittedName>
</protein>
<accession>A0ABY9QFP9</accession>
<keyword evidence="1" id="KW-0812">Transmembrane</keyword>
<dbReference type="Pfam" id="PF13133">
    <property type="entry name" value="DUF3949"/>
    <property type="match status" value="1"/>
</dbReference>
<keyword evidence="1" id="KW-0472">Membrane</keyword>
<dbReference type="Proteomes" id="UP001297580">
    <property type="component" value="Chromosome"/>
</dbReference>
<sequence length="85" mass="10214">MSSAWLFFGGIALLYFFVMVPIQYLYISGIKERTRKSKLSQEQMYENMSFEEEQLHYHMQGNIMNWPAALVAHFLYRLRHCNTKE</sequence>
<evidence type="ECO:0000313" key="3">
    <source>
        <dbReference type="Proteomes" id="UP001297580"/>
    </source>
</evidence>
<organism evidence="2 3">
    <name type="scientific">Geobacillus thermodenitrificans</name>
    <dbReference type="NCBI Taxonomy" id="33940"/>
    <lineage>
        <taxon>Bacteria</taxon>
        <taxon>Bacillati</taxon>
        <taxon>Bacillota</taxon>
        <taxon>Bacilli</taxon>
        <taxon>Bacillales</taxon>
        <taxon>Anoxybacillaceae</taxon>
        <taxon>Geobacillus</taxon>
    </lineage>
</organism>
<gene>
    <name evidence="2" type="ORF">HSX42_19060</name>
</gene>